<protein>
    <submittedName>
        <fullName evidence="1">Putative cytochrome p450</fullName>
    </submittedName>
</protein>
<dbReference type="EMBL" id="LATX01002425">
    <property type="protein sequence ID" value="KTB29622.1"/>
    <property type="molecule type" value="Genomic_DNA"/>
</dbReference>
<accession>A0A0W0EZX9</accession>
<reference evidence="1 2" key="1">
    <citation type="submission" date="2015-12" db="EMBL/GenBank/DDBJ databases">
        <title>Draft genome sequence of Moniliophthora roreri, the causal agent of frosty pod rot of cacao.</title>
        <authorList>
            <person name="Aime M.C."/>
            <person name="Diaz-Valderrama J.R."/>
            <person name="Kijpornyongpan T."/>
            <person name="Phillips-Mora W."/>
        </authorList>
    </citation>
    <scope>NUCLEOTIDE SEQUENCE [LARGE SCALE GENOMIC DNA]</scope>
    <source>
        <strain evidence="1 2">MCA 2952</strain>
    </source>
</reference>
<evidence type="ECO:0000313" key="2">
    <source>
        <dbReference type="Proteomes" id="UP000054988"/>
    </source>
</evidence>
<sequence>MPGPGGSHWLWGHKCEIFLNPAGSKFSEWFEKYGHVVRYKGAMAVSVRPHVPTF</sequence>
<comment type="caution">
    <text evidence="1">The sequence shown here is derived from an EMBL/GenBank/DDBJ whole genome shotgun (WGS) entry which is preliminary data.</text>
</comment>
<gene>
    <name evidence="1" type="ORF">WG66_17796</name>
</gene>
<proteinExistence type="predicted"/>
<evidence type="ECO:0000313" key="1">
    <source>
        <dbReference type="EMBL" id="KTB29622.1"/>
    </source>
</evidence>
<dbReference type="AlphaFoldDB" id="A0A0W0EZX9"/>
<dbReference type="Proteomes" id="UP000054988">
    <property type="component" value="Unassembled WGS sequence"/>
</dbReference>
<organism evidence="1 2">
    <name type="scientific">Moniliophthora roreri</name>
    <name type="common">Frosty pod rot fungus</name>
    <name type="synonym">Monilia roreri</name>
    <dbReference type="NCBI Taxonomy" id="221103"/>
    <lineage>
        <taxon>Eukaryota</taxon>
        <taxon>Fungi</taxon>
        <taxon>Dikarya</taxon>
        <taxon>Basidiomycota</taxon>
        <taxon>Agaricomycotina</taxon>
        <taxon>Agaricomycetes</taxon>
        <taxon>Agaricomycetidae</taxon>
        <taxon>Agaricales</taxon>
        <taxon>Marasmiineae</taxon>
        <taxon>Marasmiaceae</taxon>
        <taxon>Moniliophthora</taxon>
    </lineage>
</organism>
<name>A0A0W0EZX9_MONRR</name>